<comment type="caution">
    <text evidence="2">The sequence shown here is derived from an EMBL/GenBank/DDBJ whole genome shotgun (WGS) entry which is preliminary data.</text>
</comment>
<dbReference type="EMBL" id="QPFP01000005">
    <property type="protein sequence ID" value="TEB37042.1"/>
    <property type="molecule type" value="Genomic_DNA"/>
</dbReference>
<proteinExistence type="predicted"/>
<protein>
    <submittedName>
        <fullName evidence="2">Uncharacterized protein</fullName>
    </submittedName>
</protein>
<feature type="compositionally biased region" description="Polar residues" evidence="1">
    <location>
        <begin position="269"/>
        <end position="279"/>
    </location>
</feature>
<feature type="region of interest" description="Disordered" evidence="1">
    <location>
        <begin position="1"/>
        <end position="43"/>
    </location>
</feature>
<feature type="compositionally biased region" description="Basic and acidic residues" evidence="1">
    <location>
        <begin position="8"/>
        <end position="19"/>
    </location>
</feature>
<gene>
    <name evidence="2" type="ORF">FA13DRAFT_1706198</name>
</gene>
<evidence type="ECO:0000313" key="3">
    <source>
        <dbReference type="Proteomes" id="UP000298030"/>
    </source>
</evidence>
<organism evidence="2 3">
    <name type="scientific">Coprinellus micaceus</name>
    <name type="common">Glistening ink-cap mushroom</name>
    <name type="synonym">Coprinus micaceus</name>
    <dbReference type="NCBI Taxonomy" id="71717"/>
    <lineage>
        <taxon>Eukaryota</taxon>
        <taxon>Fungi</taxon>
        <taxon>Dikarya</taxon>
        <taxon>Basidiomycota</taxon>
        <taxon>Agaricomycotina</taxon>
        <taxon>Agaricomycetes</taxon>
        <taxon>Agaricomycetidae</taxon>
        <taxon>Agaricales</taxon>
        <taxon>Agaricineae</taxon>
        <taxon>Psathyrellaceae</taxon>
        <taxon>Coprinellus</taxon>
    </lineage>
</organism>
<evidence type="ECO:0000256" key="1">
    <source>
        <dbReference type="SAM" id="MobiDB-lite"/>
    </source>
</evidence>
<reference evidence="2 3" key="1">
    <citation type="journal article" date="2019" name="Nat. Ecol. Evol.">
        <title>Megaphylogeny resolves global patterns of mushroom evolution.</title>
        <authorList>
            <person name="Varga T."/>
            <person name="Krizsan K."/>
            <person name="Foldi C."/>
            <person name="Dima B."/>
            <person name="Sanchez-Garcia M."/>
            <person name="Sanchez-Ramirez S."/>
            <person name="Szollosi G.J."/>
            <person name="Szarkandi J.G."/>
            <person name="Papp V."/>
            <person name="Albert L."/>
            <person name="Andreopoulos W."/>
            <person name="Angelini C."/>
            <person name="Antonin V."/>
            <person name="Barry K.W."/>
            <person name="Bougher N.L."/>
            <person name="Buchanan P."/>
            <person name="Buyck B."/>
            <person name="Bense V."/>
            <person name="Catcheside P."/>
            <person name="Chovatia M."/>
            <person name="Cooper J."/>
            <person name="Damon W."/>
            <person name="Desjardin D."/>
            <person name="Finy P."/>
            <person name="Geml J."/>
            <person name="Haridas S."/>
            <person name="Hughes K."/>
            <person name="Justo A."/>
            <person name="Karasinski D."/>
            <person name="Kautmanova I."/>
            <person name="Kiss B."/>
            <person name="Kocsube S."/>
            <person name="Kotiranta H."/>
            <person name="LaButti K.M."/>
            <person name="Lechner B.E."/>
            <person name="Liimatainen K."/>
            <person name="Lipzen A."/>
            <person name="Lukacs Z."/>
            <person name="Mihaltcheva S."/>
            <person name="Morgado L.N."/>
            <person name="Niskanen T."/>
            <person name="Noordeloos M.E."/>
            <person name="Ohm R.A."/>
            <person name="Ortiz-Santana B."/>
            <person name="Ovrebo C."/>
            <person name="Racz N."/>
            <person name="Riley R."/>
            <person name="Savchenko A."/>
            <person name="Shiryaev A."/>
            <person name="Soop K."/>
            <person name="Spirin V."/>
            <person name="Szebenyi C."/>
            <person name="Tomsovsky M."/>
            <person name="Tulloss R.E."/>
            <person name="Uehling J."/>
            <person name="Grigoriev I.V."/>
            <person name="Vagvolgyi C."/>
            <person name="Papp T."/>
            <person name="Martin F.M."/>
            <person name="Miettinen O."/>
            <person name="Hibbett D.S."/>
            <person name="Nagy L.G."/>
        </authorList>
    </citation>
    <scope>NUCLEOTIDE SEQUENCE [LARGE SCALE GENOMIC DNA]</scope>
    <source>
        <strain evidence="2 3">FP101781</strain>
    </source>
</reference>
<dbReference type="Proteomes" id="UP000298030">
    <property type="component" value="Unassembled WGS sequence"/>
</dbReference>
<keyword evidence="3" id="KW-1185">Reference proteome</keyword>
<evidence type="ECO:0000313" key="2">
    <source>
        <dbReference type="EMBL" id="TEB37042.1"/>
    </source>
</evidence>
<feature type="compositionally biased region" description="Polar residues" evidence="1">
    <location>
        <begin position="247"/>
        <end position="260"/>
    </location>
</feature>
<feature type="region of interest" description="Disordered" evidence="1">
    <location>
        <begin position="239"/>
        <end position="284"/>
    </location>
</feature>
<sequence length="396" mass="43790">MGNGGGMGKEKERETERGEVSVLNTRKGNTRRTRESSSPKTNYPSLAQMKTALTIPYFFGIPIEERADQCTELGTQAPLRVSATPRIQLYEYVRPPGTVFTDQFENFDVGEVVQSFAESKFREEGMGSGDSFQLRPVPQDPEKYWACDLVPRRADDFPCGQEGEGGAVRGLCKLTGRFYAQHCGQFEVSEGNGIEMWRSMLLAIKRQFGDGESDKCVGTLSVALFIPRLEDGTRIRKKPKDIGESDISLQNGSTKTLHSSISREDGGTRATSPTKSVPSERSLHRRQTRLAMTMGCHGAQGVAKCTVPVHILKIDLPLPLQWSDLSIDAIDNSLSFLNDSVEHVQLFPNRDIIGVEMLRVRRGVGHLRGLGWESLKDDEMVIGSSARNTQAPAHNS</sequence>
<dbReference type="AlphaFoldDB" id="A0A4Y7TTU4"/>
<accession>A0A4Y7TTU4</accession>
<name>A0A4Y7TTU4_COPMI</name>